<feature type="transmembrane region" description="Helical" evidence="8">
    <location>
        <begin position="238"/>
        <end position="258"/>
    </location>
</feature>
<protein>
    <submittedName>
        <fullName evidence="10">Inner membrane transporter RhtA</fullName>
    </submittedName>
</protein>
<feature type="transmembrane region" description="Helical" evidence="8">
    <location>
        <begin position="121"/>
        <end position="141"/>
    </location>
</feature>
<evidence type="ECO:0000256" key="7">
    <source>
        <dbReference type="SAM" id="MobiDB-lite"/>
    </source>
</evidence>
<evidence type="ECO:0000256" key="8">
    <source>
        <dbReference type="SAM" id="Phobius"/>
    </source>
</evidence>
<evidence type="ECO:0000259" key="9">
    <source>
        <dbReference type="Pfam" id="PF00892"/>
    </source>
</evidence>
<evidence type="ECO:0000256" key="6">
    <source>
        <dbReference type="ARBA" id="ARBA00023136"/>
    </source>
</evidence>
<keyword evidence="4 8" id="KW-0812">Transmembrane</keyword>
<dbReference type="RefSeq" id="WP_245816919.1">
    <property type="nucleotide sequence ID" value="NZ_FZOH01000001.1"/>
</dbReference>
<comment type="similarity">
    <text evidence="2">Belongs to the EamA transporter family.</text>
</comment>
<dbReference type="PANTHER" id="PTHR42920">
    <property type="entry name" value="OS03G0707200 PROTEIN-RELATED"/>
    <property type="match status" value="1"/>
</dbReference>
<comment type="subcellular location">
    <subcellularLocation>
        <location evidence="1">Cell membrane</location>
        <topology evidence="1">Multi-pass membrane protein</topology>
    </subcellularLocation>
</comment>
<feature type="domain" description="EamA" evidence="9">
    <location>
        <begin position="148"/>
        <end position="279"/>
    </location>
</feature>
<feature type="transmembrane region" description="Helical" evidence="8">
    <location>
        <begin position="95"/>
        <end position="114"/>
    </location>
</feature>
<feature type="transmembrane region" description="Helical" evidence="8">
    <location>
        <begin position="147"/>
        <end position="166"/>
    </location>
</feature>
<evidence type="ECO:0000313" key="10">
    <source>
        <dbReference type="EMBL" id="SNR88422.1"/>
    </source>
</evidence>
<sequence length="313" mass="31148">MSPRRTGSGPAVLMVLGSCVSLQVGAASAAQLFPAMGSAGVTLLRLLVAAALLLVVTRPHLHRWTGRQWAAVTAFGLCLAGMNASFYAAIARIPLGTAVTIEFLGPLVLAAVLSRRVRDTAWVLLAAAGVVLLGLAAHAGAGSGLDRVGVAFALLAGVFWAGYILTSARVGAAVPGQGGLAVALAVGSLALVPVGAAGAAAAIGRPDLLLLAAVTGLLASVVPYTLELSALRRLTPSVFGVLLSLEPAVAALAGWVLLAQPLGAREAAAVALVVLASIGSTIFAHRPVGEPPAPPADPGQAPAAVERRAPQLS</sequence>
<feature type="transmembrane region" description="Helical" evidence="8">
    <location>
        <begin position="39"/>
        <end position="57"/>
    </location>
</feature>
<gene>
    <name evidence="10" type="ORF">SAMN04488107_0437</name>
</gene>
<keyword evidence="6 8" id="KW-0472">Membrane</keyword>
<feature type="transmembrane region" description="Helical" evidence="8">
    <location>
        <begin position="178"/>
        <end position="202"/>
    </location>
</feature>
<proteinExistence type="inferred from homology"/>
<dbReference type="Pfam" id="PF00892">
    <property type="entry name" value="EamA"/>
    <property type="match status" value="1"/>
</dbReference>
<keyword evidence="3" id="KW-1003">Cell membrane</keyword>
<feature type="transmembrane region" description="Helical" evidence="8">
    <location>
        <begin position="69"/>
        <end position="89"/>
    </location>
</feature>
<accession>A0A238ZZ46</accession>
<reference evidence="11" key="1">
    <citation type="submission" date="2017-06" db="EMBL/GenBank/DDBJ databases">
        <authorList>
            <person name="Varghese N."/>
            <person name="Submissions S."/>
        </authorList>
    </citation>
    <scope>NUCLEOTIDE SEQUENCE [LARGE SCALE GENOMIC DNA]</scope>
    <source>
        <strain evidence="11">DSM 45423</strain>
    </source>
</reference>
<feature type="region of interest" description="Disordered" evidence="7">
    <location>
        <begin position="289"/>
        <end position="313"/>
    </location>
</feature>
<dbReference type="InterPro" id="IPR051258">
    <property type="entry name" value="Diverse_Substrate_Transporter"/>
</dbReference>
<evidence type="ECO:0000256" key="2">
    <source>
        <dbReference type="ARBA" id="ARBA00007362"/>
    </source>
</evidence>
<evidence type="ECO:0000256" key="1">
    <source>
        <dbReference type="ARBA" id="ARBA00004651"/>
    </source>
</evidence>
<dbReference type="InterPro" id="IPR000620">
    <property type="entry name" value="EamA_dom"/>
</dbReference>
<dbReference type="InterPro" id="IPR037185">
    <property type="entry name" value="EmrE-like"/>
</dbReference>
<evidence type="ECO:0000256" key="3">
    <source>
        <dbReference type="ARBA" id="ARBA00022475"/>
    </source>
</evidence>
<dbReference type="Proteomes" id="UP000198386">
    <property type="component" value="Unassembled WGS sequence"/>
</dbReference>
<name>A0A238ZZ46_9ACTN</name>
<evidence type="ECO:0000256" key="4">
    <source>
        <dbReference type="ARBA" id="ARBA00022692"/>
    </source>
</evidence>
<dbReference type="EMBL" id="FZOH01000001">
    <property type="protein sequence ID" value="SNR88422.1"/>
    <property type="molecule type" value="Genomic_DNA"/>
</dbReference>
<feature type="transmembrane region" description="Helical" evidence="8">
    <location>
        <begin position="208"/>
        <end position="226"/>
    </location>
</feature>
<dbReference type="PROSITE" id="PS51257">
    <property type="entry name" value="PROKAR_LIPOPROTEIN"/>
    <property type="match status" value="1"/>
</dbReference>
<organism evidence="10 11">
    <name type="scientific">Geodermatophilus saharensis</name>
    <dbReference type="NCBI Taxonomy" id="1137994"/>
    <lineage>
        <taxon>Bacteria</taxon>
        <taxon>Bacillati</taxon>
        <taxon>Actinomycetota</taxon>
        <taxon>Actinomycetes</taxon>
        <taxon>Geodermatophilales</taxon>
        <taxon>Geodermatophilaceae</taxon>
        <taxon>Geodermatophilus</taxon>
    </lineage>
</organism>
<dbReference type="GO" id="GO:0005886">
    <property type="term" value="C:plasma membrane"/>
    <property type="evidence" value="ECO:0007669"/>
    <property type="project" value="UniProtKB-SubCell"/>
</dbReference>
<evidence type="ECO:0000313" key="11">
    <source>
        <dbReference type="Proteomes" id="UP000198386"/>
    </source>
</evidence>
<keyword evidence="11" id="KW-1185">Reference proteome</keyword>
<evidence type="ECO:0000256" key="5">
    <source>
        <dbReference type="ARBA" id="ARBA00022989"/>
    </source>
</evidence>
<dbReference type="PANTHER" id="PTHR42920:SF5">
    <property type="entry name" value="EAMA DOMAIN-CONTAINING PROTEIN"/>
    <property type="match status" value="1"/>
</dbReference>
<dbReference type="SUPFAM" id="SSF103481">
    <property type="entry name" value="Multidrug resistance efflux transporter EmrE"/>
    <property type="match status" value="2"/>
</dbReference>
<keyword evidence="5 8" id="KW-1133">Transmembrane helix</keyword>
<dbReference type="AlphaFoldDB" id="A0A238ZZ46"/>